<evidence type="ECO:0000259" key="12">
    <source>
        <dbReference type="PROSITE" id="PS50109"/>
    </source>
</evidence>
<proteinExistence type="predicted"/>
<organism evidence="13 14">
    <name type="scientific">Niallia taxi</name>
    <dbReference type="NCBI Taxonomy" id="2499688"/>
    <lineage>
        <taxon>Bacteria</taxon>
        <taxon>Bacillati</taxon>
        <taxon>Bacillota</taxon>
        <taxon>Bacilli</taxon>
        <taxon>Bacillales</taxon>
        <taxon>Bacillaceae</taxon>
        <taxon>Niallia</taxon>
    </lineage>
</organism>
<evidence type="ECO:0000313" key="13">
    <source>
        <dbReference type="EMBL" id="RVT58365.1"/>
    </source>
</evidence>
<comment type="caution">
    <text evidence="13">The sequence shown here is derived from an EMBL/GenBank/DDBJ whole genome shotgun (WGS) entry which is preliminary data.</text>
</comment>
<dbReference type="PRINTS" id="PR00344">
    <property type="entry name" value="BCTRLSENSOR"/>
</dbReference>
<dbReference type="InterPro" id="IPR036890">
    <property type="entry name" value="HATPase_C_sf"/>
</dbReference>
<dbReference type="CDD" id="cd00075">
    <property type="entry name" value="HATPase"/>
    <property type="match status" value="1"/>
</dbReference>
<keyword evidence="5" id="KW-0808">Transferase</keyword>
<evidence type="ECO:0000256" key="3">
    <source>
        <dbReference type="ARBA" id="ARBA00012438"/>
    </source>
</evidence>
<protein>
    <recommendedName>
        <fullName evidence="3">histidine kinase</fullName>
        <ecNumber evidence="3">2.7.13.3</ecNumber>
    </recommendedName>
</protein>
<keyword evidence="11" id="KW-1133">Transmembrane helix</keyword>
<evidence type="ECO:0000256" key="2">
    <source>
        <dbReference type="ARBA" id="ARBA00004651"/>
    </source>
</evidence>
<dbReference type="InterPro" id="IPR005467">
    <property type="entry name" value="His_kinase_dom"/>
</dbReference>
<evidence type="ECO:0000256" key="1">
    <source>
        <dbReference type="ARBA" id="ARBA00000085"/>
    </source>
</evidence>
<evidence type="ECO:0000256" key="8">
    <source>
        <dbReference type="ARBA" id="ARBA00022840"/>
    </source>
</evidence>
<dbReference type="InterPro" id="IPR004358">
    <property type="entry name" value="Sig_transdc_His_kin-like_C"/>
</dbReference>
<feature type="domain" description="Histidine kinase" evidence="12">
    <location>
        <begin position="130"/>
        <end position="344"/>
    </location>
</feature>
<gene>
    <name evidence="13" type="ORF">EM808_22555</name>
</gene>
<keyword evidence="11" id="KW-0812">Transmembrane</keyword>
<dbReference type="Gene3D" id="3.30.565.10">
    <property type="entry name" value="Histidine kinase-like ATPase, C-terminal domain"/>
    <property type="match status" value="1"/>
</dbReference>
<keyword evidence="7 13" id="KW-0418">Kinase</keyword>
<dbReference type="InterPro" id="IPR003661">
    <property type="entry name" value="HisK_dim/P_dom"/>
</dbReference>
<dbReference type="GO" id="GO:0005524">
    <property type="term" value="F:ATP binding"/>
    <property type="evidence" value="ECO:0007669"/>
    <property type="project" value="UniProtKB-KW"/>
</dbReference>
<sequence>MGGFALIFVIIILASLLVFSFTSWLFTHYSWSISPVWKQVINTLLVILSVMLGITCISRIKGVQNRQRKFFSPMIYAFEQMAQGNFNIDLSFYGQQVQRNHPYHGIIESMQHMATELGEMEQMRQEFISNVSHEIQSPLTSIIGFAEALNNEDLTKKEKNHYLQIIKTESLRLSKLSENLLKLTSLESEKTPFEPKQYRLDRQIRRVILACEPQWTAKCIDTQIELENISIHADEDLLEQVWINLIHNSIKFTPENGEIIVTLLKENDSAIVTIKDTGIGMTEAVQARIFERFYKADISRNRQNGGSGLGLSITKKILEMHKGKITVKSEINKGTDFTIKLPLQ</sequence>
<dbReference type="GO" id="GO:0000155">
    <property type="term" value="F:phosphorelay sensor kinase activity"/>
    <property type="evidence" value="ECO:0007669"/>
    <property type="project" value="InterPro"/>
</dbReference>
<evidence type="ECO:0000256" key="5">
    <source>
        <dbReference type="ARBA" id="ARBA00022679"/>
    </source>
</evidence>
<keyword evidence="14" id="KW-1185">Reference proteome</keyword>
<dbReference type="SMART" id="SM00388">
    <property type="entry name" value="HisKA"/>
    <property type="match status" value="1"/>
</dbReference>
<evidence type="ECO:0000256" key="9">
    <source>
        <dbReference type="ARBA" id="ARBA00023012"/>
    </source>
</evidence>
<dbReference type="EC" id="2.7.13.3" evidence="3"/>
<name>A0A437K5R1_9BACI</name>
<dbReference type="InterPro" id="IPR036097">
    <property type="entry name" value="HisK_dim/P_sf"/>
</dbReference>
<keyword evidence="6" id="KW-0547">Nucleotide-binding</keyword>
<dbReference type="FunFam" id="3.30.565.10:FF:000006">
    <property type="entry name" value="Sensor histidine kinase WalK"/>
    <property type="match status" value="1"/>
</dbReference>
<dbReference type="CDD" id="cd00082">
    <property type="entry name" value="HisKA"/>
    <property type="match status" value="1"/>
</dbReference>
<evidence type="ECO:0000313" key="14">
    <source>
        <dbReference type="Proteomes" id="UP000288024"/>
    </source>
</evidence>
<dbReference type="PANTHER" id="PTHR43711">
    <property type="entry name" value="TWO-COMPONENT HISTIDINE KINASE"/>
    <property type="match status" value="1"/>
</dbReference>
<keyword evidence="9" id="KW-0902">Two-component regulatory system</keyword>
<keyword evidence="8" id="KW-0067">ATP-binding</keyword>
<dbReference type="Pfam" id="PF00512">
    <property type="entry name" value="HisKA"/>
    <property type="match status" value="1"/>
</dbReference>
<keyword evidence="4" id="KW-0597">Phosphoprotein</keyword>
<accession>A0A437K5R1</accession>
<comment type="subcellular location">
    <subcellularLocation>
        <location evidence="2">Cell membrane</location>
        <topology evidence="2">Multi-pass membrane protein</topology>
    </subcellularLocation>
</comment>
<dbReference type="SUPFAM" id="SSF47384">
    <property type="entry name" value="Homodimeric domain of signal transducing histidine kinase"/>
    <property type="match status" value="1"/>
</dbReference>
<dbReference type="InterPro" id="IPR050736">
    <property type="entry name" value="Sensor_HK_Regulatory"/>
</dbReference>
<comment type="catalytic activity">
    <reaction evidence="1">
        <text>ATP + protein L-histidine = ADP + protein N-phospho-L-histidine.</text>
        <dbReference type="EC" id="2.7.13.3"/>
    </reaction>
</comment>
<reference evidence="13 14" key="1">
    <citation type="submission" date="2019-01" db="EMBL/GenBank/DDBJ databases">
        <title>Bacillus sp. M5HDSG1-1, whole genome shotgun sequence.</title>
        <authorList>
            <person name="Tuo L."/>
        </authorList>
    </citation>
    <scope>NUCLEOTIDE SEQUENCE [LARGE SCALE GENOMIC DNA]</scope>
    <source>
        <strain evidence="13 14">M5HDSG1-1</strain>
    </source>
</reference>
<evidence type="ECO:0000256" key="7">
    <source>
        <dbReference type="ARBA" id="ARBA00022777"/>
    </source>
</evidence>
<dbReference type="Proteomes" id="UP000288024">
    <property type="component" value="Unassembled WGS sequence"/>
</dbReference>
<dbReference type="SMART" id="SM00387">
    <property type="entry name" value="HATPase_c"/>
    <property type="match status" value="1"/>
</dbReference>
<feature type="transmembrane region" description="Helical" evidence="11">
    <location>
        <begin position="39"/>
        <end position="60"/>
    </location>
</feature>
<dbReference type="Pfam" id="PF02518">
    <property type="entry name" value="HATPase_c"/>
    <property type="match status" value="1"/>
</dbReference>
<dbReference type="PROSITE" id="PS50109">
    <property type="entry name" value="HIS_KIN"/>
    <property type="match status" value="1"/>
</dbReference>
<evidence type="ECO:0000256" key="11">
    <source>
        <dbReference type="SAM" id="Phobius"/>
    </source>
</evidence>
<dbReference type="GO" id="GO:0005886">
    <property type="term" value="C:plasma membrane"/>
    <property type="evidence" value="ECO:0007669"/>
    <property type="project" value="UniProtKB-SubCell"/>
</dbReference>
<keyword evidence="10 11" id="KW-0472">Membrane</keyword>
<dbReference type="PANTHER" id="PTHR43711:SF1">
    <property type="entry name" value="HISTIDINE KINASE 1"/>
    <property type="match status" value="1"/>
</dbReference>
<dbReference type="AlphaFoldDB" id="A0A437K5R1"/>
<dbReference type="Gene3D" id="1.10.287.130">
    <property type="match status" value="1"/>
</dbReference>
<feature type="transmembrane region" description="Helical" evidence="11">
    <location>
        <begin position="7"/>
        <end position="27"/>
    </location>
</feature>
<dbReference type="InterPro" id="IPR003594">
    <property type="entry name" value="HATPase_dom"/>
</dbReference>
<evidence type="ECO:0000256" key="6">
    <source>
        <dbReference type="ARBA" id="ARBA00022741"/>
    </source>
</evidence>
<dbReference type="SUPFAM" id="SSF55874">
    <property type="entry name" value="ATPase domain of HSP90 chaperone/DNA topoisomerase II/histidine kinase"/>
    <property type="match status" value="1"/>
</dbReference>
<dbReference type="EMBL" id="RZTZ01000013">
    <property type="protein sequence ID" value="RVT58365.1"/>
    <property type="molecule type" value="Genomic_DNA"/>
</dbReference>
<evidence type="ECO:0000256" key="4">
    <source>
        <dbReference type="ARBA" id="ARBA00022553"/>
    </source>
</evidence>
<evidence type="ECO:0000256" key="10">
    <source>
        <dbReference type="ARBA" id="ARBA00023136"/>
    </source>
</evidence>
<dbReference type="FunFam" id="1.10.287.130:FF:000001">
    <property type="entry name" value="Two-component sensor histidine kinase"/>
    <property type="match status" value="1"/>
</dbReference>